<proteinExistence type="predicted"/>
<evidence type="ECO:0000313" key="1">
    <source>
        <dbReference type="EMBL" id="NEN76431.1"/>
    </source>
</evidence>
<protein>
    <recommendedName>
        <fullName evidence="3">Transposase</fullName>
    </recommendedName>
</protein>
<sequence length="226" mass="25839">MARLARLYAPDTSQLIQVQLSSQVLPEMLEVRFRLLTWIEQTSRHYGLVVHAWSVTQESIFLFCTPSSPRIISSVVQAVGRHLASTLRVGAVFMSRYRSCLVESGEYTLACMVWLESQVYQQEGMSIQDILPWSSIGWHTGHCTEKDTWIHLHEAYRQLGNTPLERQVKYRQLCEEGISAGMYQKIQTALMGQWALGSDDFIAQIAIVANRRVSPIARGRPRRRSK</sequence>
<evidence type="ECO:0000313" key="2">
    <source>
        <dbReference type="Proteomes" id="UP000477651"/>
    </source>
</evidence>
<keyword evidence="2" id="KW-1185">Reference proteome</keyword>
<dbReference type="RefSeq" id="WP_159991389.1">
    <property type="nucleotide sequence ID" value="NZ_CP047165.1"/>
</dbReference>
<name>A0A6L9Y7R1_9BURK</name>
<accession>A0A6L9Y7R1</accession>
<comment type="caution">
    <text evidence="1">The sequence shown here is derived from an EMBL/GenBank/DDBJ whole genome shotgun (WGS) entry which is preliminary data.</text>
</comment>
<reference evidence="1 2" key="1">
    <citation type="submission" date="2020-02" db="EMBL/GenBank/DDBJ databases">
        <title>Pelistega sp. NLN82 were isolated from wild rodents of the Hainan Island.</title>
        <authorList>
            <person name="Niu N."/>
            <person name="Zhou J."/>
        </authorList>
    </citation>
    <scope>NUCLEOTIDE SEQUENCE [LARGE SCALE GENOMIC DNA]</scope>
    <source>
        <strain evidence="1 2">NLN82</strain>
    </source>
</reference>
<organism evidence="1 2">
    <name type="scientific">Pelistega ratti</name>
    <dbReference type="NCBI Taxonomy" id="2652177"/>
    <lineage>
        <taxon>Bacteria</taxon>
        <taxon>Pseudomonadati</taxon>
        <taxon>Pseudomonadota</taxon>
        <taxon>Betaproteobacteria</taxon>
        <taxon>Burkholderiales</taxon>
        <taxon>Alcaligenaceae</taxon>
        <taxon>Pelistega</taxon>
    </lineage>
</organism>
<dbReference type="AlphaFoldDB" id="A0A6L9Y7R1"/>
<gene>
    <name evidence="1" type="ORF">F9B74_08925</name>
</gene>
<dbReference type="Proteomes" id="UP000477651">
    <property type="component" value="Unassembled WGS sequence"/>
</dbReference>
<dbReference type="EMBL" id="JAAGYR010000019">
    <property type="protein sequence ID" value="NEN76431.1"/>
    <property type="molecule type" value="Genomic_DNA"/>
</dbReference>
<evidence type="ECO:0008006" key="3">
    <source>
        <dbReference type="Google" id="ProtNLM"/>
    </source>
</evidence>